<name>A0A7J7M222_9MAGN</name>
<organism evidence="1 2">
    <name type="scientific">Kingdonia uniflora</name>
    <dbReference type="NCBI Taxonomy" id="39325"/>
    <lineage>
        <taxon>Eukaryota</taxon>
        <taxon>Viridiplantae</taxon>
        <taxon>Streptophyta</taxon>
        <taxon>Embryophyta</taxon>
        <taxon>Tracheophyta</taxon>
        <taxon>Spermatophyta</taxon>
        <taxon>Magnoliopsida</taxon>
        <taxon>Ranunculales</taxon>
        <taxon>Circaeasteraceae</taxon>
        <taxon>Kingdonia</taxon>
    </lineage>
</organism>
<protein>
    <submittedName>
        <fullName evidence="1">Uncharacterized protein</fullName>
    </submittedName>
</protein>
<gene>
    <name evidence="1" type="ORF">GIB67_014290</name>
</gene>
<dbReference type="AlphaFoldDB" id="A0A7J7M222"/>
<comment type="caution">
    <text evidence="1">The sequence shown here is derived from an EMBL/GenBank/DDBJ whole genome shotgun (WGS) entry which is preliminary data.</text>
</comment>
<evidence type="ECO:0000313" key="2">
    <source>
        <dbReference type="Proteomes" id="UP000541444"/>
    </source>
</evidence>
<dbReference type="EMBL" id="JACGCM010001825">
    <property type="protein sequence ID" value="KAF6148919.1"/>
    <property type="molecule type" value="Genomic_DNA"/>
</dbReference>
<sequence length="63" mass="7294">MVGLVFLVPNLVLRRETWLDIISWCPVFSCEQSHGWMLAPGKTWLDASSWYRNFSGKVEIHVS</sequence>
<keyword evidence="2" id="KW-1185">Reference proteome</keyword>
<dbReference type="Proteomes" id="UP000541444">
    <property type="component" value="Unassembled WGS sequence"/>
</dbReference>
<reference evidence="1 2" key="1">
    <citation type="journal article" date="2020" name="IScience">
        <title>Genome Sequencing of the Endangered Kingdonia uniflora (Circaeasteraceae, Ranunculales) Reveals Potential Mechanisms of Evolutionary Specialization.</title>
        <authorList>
            <person name="Sun Y."/>
            <person name="Deng T."/>
            <person name="Zhang A."/>
            <person name="Moore M.J."/>
            <person name="Landis J.B."/>
            <person name="Lin N."/>
            <person name="Zhang H."/>
            <person name="Zhang X."/>
            <person name="Huang J."/>
            <person name="Zhang X."/>
            <person name="Sun H."/>
            <person name="Wang H."/>
        </authorList>
    </citation>
    <scope>NUCLEOTIDE SEQUENCE [LARGE SCALE GENOMIC DNA]</scope>
    <source>
        <strain evidence="1">TB1705</strain>
        <tissue evidence="1">Leaf</tissue>
    </source>
</reference>
<evidence type="ECO:0000313" key="1">
    <source>
        <dbReference type="EMBL" id="KAF6148919.1"/>
    </source>
</evidence>
<accession>A0A7J7M222</accession>
<proteinExistence type="predicted"/>